<dbReference type="InterPro" id="IPR036388">
    <property type="entry name" value="WH-like_DNA-bd_sf"/>
</dbReference>
<dbReference type="EMBL" id="JMIR01000037">
    <property type="protein sequence ID" value="KEO81443.1"/>
    <property type="molecule type" value="Genomic_DNA"/>
</dbReference>
<dbReference type="RefSeq" id="WP_038092986.1">
    <property type="nucleotide sequence ID" value="NZ_JMIR01000037.1"/>
</dbReference>
<gene>
    <name evidence="4" type="ORF">EL26_20415</name>
</gene>
<evidence type="ECO:0000256" key="2">
    <source>
        <dbReference type="PIRSR" id="PIRSR640198-2"/>
    </source>
</evidence>
<dbReference type="PANTHER" id="PTHR13504">
    <property type="entry name" value="FIDO DOMAIN-CONTAINING PROTEIN DDB_G0283145"/>
    <property type="match status" value="1"/>
</dbReference>
<evidence type="ECO:0000259" key="3">
    <source>
        <dbReference type="PROSITE" id="PS51459"/>
    </source>
</evidence>
<dbReference type="OrthoDB" id="9813719at2"/>
<dbReference type="GO" id="GO:0005524">
    <property type="term" value="F:ATP binding"/>
    <property type="evidence" value="ECO:0007669"/>
    <property type="project" value="UniProtKB-KW"/>
</dbReference>
<organism evidence="4 5">
    <name type="scientific">Tumebacillus flagellatus</name>
    <dbReference type="NCBI Taxonomy" id="1157490"/>
    <lineage>
        <taxon>Bacteria</taxon>
        <taxon>Bacillati</taxon>
        <taxon>Bacillota</taxon>
        <taxon>Bacilli</taxon>
        <taxon>Bacillales</taxon>
        <taxon>Alicyclobacillaceae</taxon>
        <taxon>Tumebacillus</taxon>
    </lineage>
</organism>
<feature type="domain" description="Fido" evidence="3">
    <location>
        <begin position="100"/>
        <end position="258"/>
    </location>
</feature>
<dbReference type="InterPro" id="IPR036597">
    <property type="entry name" value="Fido-like_dom_sf"/>
</dbReference>
<dbReference type="SUPFAM" id="SSF46785">
    <property type="entry name" value="Winged helix' DNA-binding domain"/>
    <property type="match status" value="1"/>
</dbReference>
<keyword evidence="2" id="KW-0067">ATP-binding</keyword>
<sequence>MFTPRYSITDKMAQHLMDIQRASVIVDYLPLPPSVLKKLQKQSRESTVLLSTKIEGNRLDERAKRQALYAQSEEGLEQEVFNLMKAIEFLEQAEHRQLPITEELIKQLHAVIQVVHGGRRPKFSEYRQAQNVVGNRNQSGYYMPPEYQDVPTLMEDLVAWVNSPNSMQIPAPIKAGIFMYQFLTIHPYMDGNGRTARMFATYLLRKAGLGLKGLFVLETFYDRNLTGYYESLQMDLHHNYYFGRNDADLTRWLEFFIEGAATVFSEVADEVRQLSYEYISVEPELIRGLDPQQRMVFAQLAFKRVSLSTTDIRRLLDLSERTIRDKVKKWIAEGFLVPRDEDAQRIRSVTLAEKYRKLAEEMEQDLDRYRYLLQ</sequence>
<keyword evidence="2" id="KW-0547">Nucleotide-binding</keyword>
<keyword evidence="5" id="KW-1185">Reference proteome</keyword>
<proteinExistence type="predicted"/>
<feature type="binding site" evidence="2">
    <location>
        <begin position="190"/>
        <end position="197"/>
    </location>
    <ligand>
        <name>ATP</name>
        <dbReference type="ChEBI" id="CHEBI:30616"/>
    </ligand>
</feature>
<dbReference type="InterPro" id="IPR040198">
    <property type="entry name" value="Fido_containing"/>
</dbReference>
<protein>
    <submittedName>
        <fullName evidence="4">Cell filamentation protein Fic</fullName>
    </submittedName>
</protein>
<dbReference type="SUPFAM" id="SSF140931">
    <property type="entry name" value="Fic-like"/>
    <property type="match status" value="1"/>
</dbReference>
<feature type="active site" evidence="1">
    <location>
        <position position="186"/>
    </location>
</feature>
<dbReference type="InterPro" id="IPR036390">
    <property type="entry name" value="WH_DNA-bd_sf"/>
</dbReference>
<dbReference type="PANTHER" id="PTHR13504:SF38">
    <property type="entry name" value="FIDO DOMAIN-CONTAINING PROTEIN"/>
    <property type="match status" value="1"/>
</dbReference>
<comment type="caution">
    <text evidence="4">The sequence shown here is derived from an EMBL/GenBank/DDBJ whole genome shotgun (WGS) entry which is preliminary data.</text>
</comment>
<dbReference type="Gene3D" id="1.10.3290.10">
    <property type="entry name" value="Fido-like domain"/>
    <property type="match status" value="1"/>
</dbReference>
<reference evidence="4 5" key="1">
    <citation type="journal article" date="2013" name="Int. J. Syst. Evol. Microbiol.">
        <title>Tumebacillus flagellatus sp. nov., an alpha-amylase/pullulanase-producing bacterium isolated from cassava wastewater.</title>
        <authorList>
            <person name="Wang Q."/>
            <person name="Xie N."/>
            <person name="Qin Y."/>
            <person name="Shen N."/>
            <person name="Zhu J."/>
            <person name="Mi H."/>
            <person name="Huang R."/>
        </authorList>
    </citation>
    <scope>NUCLEOTIDE SEQUENCE [LARGE SCALE GENOMIC DNA]</scope>
    <source>
        <strain evidence="4 5">GST4</strain>
    </source>
</reference>
<dbReference type="PROSITE" id="PS51459">
    <property type="entry name" value="FIDO"/>
    <property type="match status" value="1"/>
</dbReference>
<dbReference type="eggNOG" id="COG3177">
    <property type="taxonomic scope" value="Bacteria"/>
</dbReference>
<dbReference type="AlphaFoldDB" id="A0A074LNL6"/>
<evidence type="ECO:0000313" key="4">
    <source>
        <dbReference type="EMBL" id="KEO81443.1"/>
    </source>
</evidence>
<dbReference type="Proteomes" id="UP000027931">
    <property type="component" value="Unassembled WGS sequence"/>
</dbReference>
<dbReference type="InterPro" id="IPR003812">
    <property type="entry name" value="Fido"/>
</dbReference>
<dbReference type="STRING" id="1157490.EL26_20415"/>
<name>A0A074LNL6_9BACL</name>
<evidence type="ECO:0000256" key="1">
    <source>
        <dbReference type="PIRSR" id="PIRSR640198-1"/>
    </source>
</evidence>
<dbReference type="Gene3D" id="1.10.10.10">
    <property type="entry name" value="Winged helix-like DNA-binding domain superfamily/Winged helix DNA-binding domain"/>
    <property type="match status" value="1"/>
</dbReference>
<evidence type="ECO:0000313" key="5">
    <source>
        <dbReference type="Proteomes" id="UP000027931"/>
    </source>
</evidence>
<accession>A0A074LNL6</accession>
<dbReference type="Pfam" id="PF02661">
    <property type="entry name" value="Fic"/>
    <property type="match status" value="1"/>
</dbReference>